<feature type="domain" description="Response regulatory" evidence="4">
    <location>
        <begin position="324"/>
        <end position="441"/>
    </location>
</feature>
<dbReference type="SMART" id="SM00267">
    <property type="entry name" value="GGDEF"/>
    <property type="match status" value="1"/>
</dbReference>
<keyword evidence="8" id="KW-1185">Reference proteome</keyword>
<feature type="domain" description="HDOD" evidence="6">
    <location>
        <begin position="25"/>
        <end position="220"/>
    </location>
</feature>
<dbReference type="Gene3D" id="3.30.70.270">
    <property type="match status" value="1"/>
</dbReference>
<dbReference type="NCBIfam" id="TIGR00254">
    <property type="entry name" value="GGDEF"/>
    <property type="match status" value="1"/>
</dbReference>
<evidence type="ECO:0000256" key="3">
    <source>
        <dbReference type="PROSITE-ProRule" id="PRU00169"/>
    </source>
</evidence>
<dbReference type="Proteomes" id="UP000318422">
    <property type="component" value="Unassembled WGS sequence"/>
</dbReference>
<dbReference type="FunFam" id="3.30.70.270:FF:000001">
    <property type="entry name" value="Diguanylate cyclase domain protein"/>
    <property type="match status" value="1"/>
</dbReference>
<dbReference type="SUPFAM" id="SSF109604">
    <property type="entry name" value="HD-domain/PDEase-like"/>
    <property type="match status" value="1"/>
</dbReference>
<evidence type="ECO:0000259" key="4">
    <source>
        <dbReference type="PROSITE" id="PS50110"/>
    </source>
</evidence>
<evidence type="ECO:0000313" key="7">
    <source>
        <dbReference type="EMBL" id="GEC96079.1"/>
    </source>
</evidence>
<dbReference type="Pfam" id="PF00072">
    <property type="entry name" value="Response_reg"/>
    <property type="match status" value="1"/>
</dbReference>
<dbReference type="Pfam" id="PF08668">
    <property type="entry name" value="HDOD"/>
    <property type="match status" value="1"/>
</dbReference>
<evidence type="ECO:0000313" key="8">
    <source>
        <dbReference type="Proteomes" id="UP000318422"/>
    </source>
</evidence>
<dbReference type="InterPro" id="IPR011006">
    <property type="entry name" value="CheY-like_superfamily"/>
</dbReference>
<dbReference type="EC" id="2.7.7.65" evidence="1"/>
<dbReference type="PROSITE" id="PS51833">
    <property type="entry name" value="HDOD"/>
    <property type="match status" value="1"/>
</dbReference>
<dbReference type="GO" id="GO:0052621">
    <property type="term" value="F:diguanylate cyclase activity"/>
    <property type="evidence" value="ECO:0007669"/>
    <property type="project" value="UniProtKB-EC"/>
</dbReference>
<dbReference type="Pfam" id="PF00990">
    <property type="entry name" value="GGDEF"/>
    <property type="match status" value="1"/>
</dbReference>
<gene>
    <name evidence="7" type="ORF">ZRA01_21520</name>
</gene>
<feature type="modified residue" description="4-aspartylphosphate" evidence="3">
    <location>
        <position position="374"/>
    </location>
</feature>
<comment type="catalytic activity">
    <reaction evidence="2">
        <text>2 GTP = 3',3'-c-di-GMP + 2 diphosphate</text>
        <dbReference type="Rhea" id="RHEA:24898"/>
        <dbReference type="ChEBI" id="CHEBI:33019"/>
        <dbReference type="ChEBI" id="CHEBI:37565"/>
        <dbReference type="ChEBI" id="CHEBI:58805"/>
        <dbReference type="EC" id="2.7.7.65"/>
    </reaction>
</comment>
<dbReference type="GO" id="GO:0043709">
    <property type="term" value="P:cell adhesion involved in single-species biofilm formation"/>
    <property type="evidence" value="ECO:0007669"/>
    <property type="project" value="TreeGrafter"/>
</dbReference>
<accession>A0A4Y4CWD8</accession>
<dbReference type="InterPro" id="IPR043128">
    <property type="entry name" value="Rev_trsase/Diguanyl_cyclase"/>
</dbReference>
<dbReference type="SUPFAM" id="SSF52172">
    <property type="entry name" value="CheY-like"/>
    <property type="match status" value="1"/>
</dbReference>
<dbReference type="SUPFAM" id="SSF55073">
    <property type="entry name" value="Nucleotide cyclase"/>
    <property type="match status" value="1"/>
</dbReference>
<dbReference type="PROSITE" id="PS50887">
    <property type="entry name" value="GGDEF"/>
    <property type="match status" value="1"/>
</dbReference>
<dbReference type="InterPro" id="IPR029787">
    <property type="entry name" value="Nucleotide_cyclase"/>
</dbReference>
<comment type="caution">
    <text evidence="7">The sequence shown here is derived from an EMBL/GenBank/DDBJ whole genome shotgun (WGS) entry which is preliminary data.</text>
</comment>
<dbReference type="Gene3D" id="1.10.3210.10">
    <property type="entry name" value="Hypothetical protein af1432"/>
    <property type="match status" value="1"/>
</dbReference>
<name>A0A4Y4CWD8_ZOORA</name>
<dbReference type="InterPro" id="IPR001789">
    <property type="entry name" value="Sig_transdc_resp-reg_receiver"/>
</dbReference>
<dbReference type="GO" id="GO:0000160">
    <property type="term" value="P:phosphorelay signal transduction system"/>
    <property type="evidence" value="ECO:0007669"/>
    <property type="project" value="InterPro"/>
</dbReference>
<dbReference type="Gene3D" id="3.40.50.2300">
    <property type="match status" value="1"/>
</dbReference>
<dbReference type="PANTHER" id="PTHR45138">
    <property type="entry name" value="REGULATORY COMPONENTS OF SENSORY TRANSDUCTION SYSTEM"/>
    <property type="match status" value="1"/>
</dbReference>
<dbReference type="EMBL" id="BJNV01000035">
    <property type="protein sequence ID" value="GEC96079.1"/>
    <property type="molecule type" value="Genomic_DNA"/>
</dbReference>
<dbReference type="CDD" id="cd17574">
    <property type="entry name" value="REC_OmpR"/>
    <property type="match status" value="1"/>
</dbReference>
<evidence type="ECO:0000259" key="6">
    <source>
        <dbReference type="PROSITE" id="PS51833"/>
    </source>
</evidence>
<dbReference type="InterPro" id="IPR050469">
    <property type="entry name" value="Diguanylate_Cyclase"/>
</dbReference>
<dbReference type="GO" id="GO:1902201">
    <property type="term" value="P:negative regulation of bacterial-type flagellum-dependent cell motility"/>
    <property type="evidence" value="ECO:0007669"/>
    <property type="project" value="TreeGrafter"/>
</dbReference>
<proteinExistence type="predicted"/>
<evidence type="ECO:0000259" key="5">
    <source>
        <dbReference type="PROSITE" id="PS50887"/>
    </source>
</evidence>
<dbReference type="RefSeq" id="WP_246093638.1">
    <property type="nucleotide sequence ID" value="NZ_BJNV01000035.1"/>
</dbReference>
<dbReference type="SMART" id="SM00448">
    <property type="entry name" value="REC"/>
    <property type="match status" value="1"/>
</dbReference>
<dbReference type="GO" id="GO:0005886">
    <property type="term" value="C:plasma membrane"/>
    <property type="evidence" value="ECO:0007669"/>
    <property type="project" value="TreeGrafter"/>
</dbReference>
<keyword evidence="3" id="KW-0597">Phosphoprotein</keyword>
<organism evidence="7 8">
    <name type="scientific">Zoogloea ramigera</name>
    <dbReference type="NCBI Taxonomy" id="350"/>
    <lineage>
        <taxon>Bacteria</taxon>
        <taxon>Pseudomonadati</taxon>
        <taxon>Pseudomonadota</taxon>
        <taxon>Betaproteobacteria</taxon>
        <taxon>Rhodocyclales</taxon>
        <taxon>Zoogloeaceae</taxon>
        <taxon>Zoogloea</taxon>
    </lineage>
</organism>
<dbReference type="InterPro" id="IPR013976">
    <property type="entry name" value="HDOD"/>
</dbReference>
<evidence type="ECO:0000256" key="1">
    <source>
        <dbReference type="ARBA" id="ARBA00012528"/>
    </source>
</evidence>
<evidence type="ECO:0000256" key="2">
    <source>
        <dbReference type="ARBA" id="ARBA00034247"/>
    </source>
</evidence>
<reference evidence="7 8" key="1">
    <citation type="submission" date="2019-06" db="EMBL/GenBank/DDBJ databases">
        <title>Whole genome shotgun sequence of Zoogloea ramigera NBRC 15342.</title>
        <authorList>
            <person name="Hosoyama A."/>
            <person name="Uohara A."/>
            <person name="Ohji S."/>
            <person name="Ichikawa N."/>
        </authorList>
    </citation>
    <scope>NUCLEOTIDE SEQUENCE [LARGE SCALE GENOMIC DNA]</scope>
    <source>
        <strain evidence="7 8">NBRC 15342</strain>
    </source>
</reference>
<feature type="domain" description="GGDEF" evidence="5">
    <location>
        <begin position="505"/>
        <end position="638"/>
    </location>
</feature>
<dbReference type="CDD" id="cd01949">
    <property type="entry name" value="GGDEF"/>
    <property type="match status" value="1"/>
</dbReference>
<sequence>MTTSSPEPDQPHRMPIEQLRFSGQLPSPKGVALAIMEICRRDDARIDEIARVVQTDPALSSRLLQLANTAAANTTGRPFVAVSEAVMRLGMSTVRQLAVGFSLVDQYQSGPCEAFDYAHFWSHALLMAVACQALASQSRIGSPDELFACGLMARIGCLALATVHPVDYGCLLEECEDDSQLAALEQARLQTDHNAFTAAILADSGIPKALAEPVCHHEAPDQAGFAEGSRPYQLVRLFHHARRIADMGLAPEDKRGGLIAELFLLGGRLGLDGTEVGELVDRILARWREWSELLKVPARRLPPFTTMAEAPAPKAAELKTMAMRVLLVEDEPTSRVIIEAQLRSLAGPDVYCAANGEEALALALKVMPHIVVTDWMMPVMNGLEFCRALRATEWGQSMYVIMLTGMDAEDEIVEAFEAGVDDYVTKPVKMRALSARMRAALHYVQLLESWERDRAQLKQFASELAISNRKLEHYALTDLLTGLPNRRAGMEILGQAWSATSRSRQGLAVMMIDIDRFKAINDTHGHAVGDRVLVEVGQRLRGTARKDDHVIRMGGEEFLVICQNGDLRAALQAAERLRLSVRDAPIRVGERVINTSISVGISSREPSTPNEDNLIATADQALYAAKRSGRDRCCVISNGRILGGTG</sequence>
<dbReference type="PROSITE" id="PS50110">
    <property type="entry name" value="RESPONSE_REGULATORY"/>
    <property type="match status" value="1"/>
</dbReference>
<dbReference type="AlphaFoldDB" id="A0A4Y4CWD8"/>
<protein>
    <recommendedName>
        <fullName evidence="1">diguanylate cyclase</fullName>
        <ecNumber evidence="1">2.7.7.65</ecNumber>
    </recommendedName>
</protein>
<dbReference type="PANTHER" id="PTHR45138:SF9">
    <property type="entry name" value="DIGUANYLATE CYCLASE DGCM-RELATED"/>
    <property type="match status" value="1"/>
</dbReference>
<dbReference type="InterPro" id="IPR000160">
    <property type="entry name" value="GGDEF_dom"/>
</dbReference>